<feature type="compositionally biased region" description="Polar residues" evidence="1">
    <location>
        <begin position="95"/>
        <end position="120"/>
    </location>
</feature>
<reference evidence="3" key="3">
    <citation type="submission" date="2025-09" db="UniProtKB">
        <authorList>
            <consortium name="Ensembl"/>
        </authorList>
    </citation>
    <scope>IDENTIFICATION</scope>
</reference>
<organism evidence="3 4">
    <name type="scientific">Scleropages formosus</name>
    <name type="common">Asian bonytongue</name>
    <name type="synonym">Osteoglossum formosum</name>
    <dbReference type="NCBI Taxonomy" id="113540"/>
    <lineage>
        <taxon>Eukaryota</taxon>
        <taxon>Metazoa</taxon>
        <taxon>Chordata</taxon>
        <taxon>Craniata</taxon>
        <taxon>Vertebrata</taxon>
        <taxon>Euteleostomi</taxon>
        <taxon>Actinopterygii</taxon>
        <taxon>Neopterygii</taxon>
        <taxon>Teleostei</taxon>
        <taxon>Osteoglossocephala</taxon>
        <taxon>Osteoglossomorpha</taxon>
        <taxon>Osteoglossiformes</taxon>
        <taxon>Osteoglossidae</taxon>
        <taxon>Scleropages</taxon>
    </lineage>
</organism>
<keyword evidence="4" id="KW-1185">Reference proteome</keyword>
<keyword evidence="2" id="KW-0472">Membrane</keyword>
<feature type="transmembrane region" description="Helical" evidence="2">
    <location>
        <begin position="25"/>
        <end position="50"/>
    </location>
</feature>
<dbReference type="OrthoDB" id="10031583at2759"/>
<keyword evidence="2" id="KW-1133">Transmembrane helix</keyword>
<sequence>MSHTGPFVPPSEWSESSSISRLAPLLLLLVPSVLLLLLLNCVFLGYKLLLSAKRRRRRRRRRRLDSESTLSRMAETTSSTIVNGDGERGFDPINPAQSVSSCLTSSKESAAAPQTVSNTMPDRATGTGTAELPPRVDWRRGEPLVPPPCSDSDTERGNPVPPNSPELHGRTAGSARPLRRSSTVDMKEELVHLGATSPRDLRFQCGYTSSIPAENSVFVTSASSSTGGPGLDSDFGASAGVSLRILSCDGEGLSEAIPASGLEWDYYDPCYVSQNHVPRHMFHMPTVTAKQYWV</sequence>
<dbReference type="GO" id="GO:0005886">
    <property type="term" value="C:plasma membrane"/>
    <property type="evidence" value="ECO:0007669"/>
    <property type="project" value="Ensembl"/>
</dbReference>
<accession>A0A8C9VXB9</accession>
<dbReference type="GO" id="GO:0000578">
    <property type="term" value="P:embryonic axis specification"/>
    <property type="evidence" value="ECO:0007669"/>
    <property type="project" value="Ensembl"/>
</dbReference>
<protein>
    <submittedName>
        <fullName evidence="3">Huluwa</fullName>
    </submittedName>
</protein>
<feature type="region of interest" description="Disordered" evidence="1">
    <location>
        <begin position="57"/>
        <end position="181"/>
    </location>
</feature>
<dbReference type="GO" id="GO:0009953">
    <property type="term" value="P:dorsal/ventral pattern formation"/>
    <property type="evidence" value="ECO:0007669"/>
    <property type="project" value="Ensembl"/>
</dbReference>
<evidence type="ECO:0000256" key="1">
    <source>
        <dbReference type="SAM" id="MobiDB-lite"/>
    </source>
</evidence>
<dbReference type="AlphaFoldDB" id="A0A8C9VXB9"/>
<name>A0A8C9VXB9_SCLFO</name>
<gene>
    <name evidence="3" type="primary">hwa</name>
</gene>
<reference evidence="3" key="2">
    <citation type="submission" date="2025-08" db="UniProtKB">
        <authorList>
            <consortium name="Ensembl"/>
        </authorList>
    </citation>
    <scope>IDENTIFICATION</scope>
</reference>
<dbReference type="GO" id="GO:0090263">
    <property type="term" value="P:positive regulation of canonical Wnt signaling pathway"/>
    <property type="evidence" value="ECO:0007669"/>
    <property type="project" value="Ensembl"/>
</dbReference>
<dbReference type="Proteomes" id="UP000694397">
    <property type="component" value="Chromosome 6"/>
</dbReference>
<proteinExistence type="predicted"/>
<feature type="compositionally biased region" description="Polar residues" evidence="1">
    <location>
        <begin position="67"/>
        <end position="82"/>
    </location>
</feature>
<keyword evidence="2" id="KW-0812">Transmembrane</keyword>
<reference evidence="3 4" key="1">
    <citation type="submission" date="2019-04" db="EMBL/GenBank/DDBJ databases">
        <authorList>
            <consortium name="Wellcome Sanger Institute Data Sharing"/>
        </authorList>
    </citation>
    <scope>NUCLEOTIDE SEQUENCE [LARGE SCALE GENOMIC DNA]</scope>
</reference>
<evidence type="ECO:0000256" key="2">
    <source>
        <dbReference type="SAM" id="Phobius"/>
    </source>
</evidence>
<dbReference type="GeneTree" id="ENSGT01120000271957"/>
<evidence type="ECO:0000313" key="3">
    <source>
        <dbReference type="Ensembl" id="ENSSFOP00015065870.1"/>
    </source>
</evidence>
<evidence type="ECO:0000313" key="4">
    <source>
        <dbReference type="Proteomes" id="UP000694397"/>
    </source>
</evidence>
<dbReference type="Ensembl" id="ENSSFOT00015053690.1">
    <property type="protein sequence ID" value="ENSSFOP00015065870.1"/>
    <property type="gene ID" value="ENSSFOG00015025358.1"/>
</dbReference>